<accession>A0A8T0LGU9</accession>
<dbReference type="Proteomes" id="UP000743370">
    <property type="component" value="Unassembled WGS sequence"/>
</dbReference>
<feature type="region of interest" description="Disordered" evidence="1">
    <location>
        <begin position="109"/>
        <end position="145"/>
    </location>
</feature>
<evidence type="ECO:0000313" key="2">
    <source>
        <dbReference type="EMBL" id="KAG2409315.1"/>
    </source>
</evidence>
<comment type="caution">
    <text evidence="2">The sequence shown here is derived from an EMBL/GenBank/DDBJ whole genome shotgun (WGS) entry which is preliminary data.</text>
</comment>
<feature type="region of interest" description="Disordered" evidence="1">
    <location>
        <begin position="25"/>
        <end position="47"/>
    </location>
</feature>
<evidence type="ECO:0000256" key="1">
    <source>
        <dbReference type="SAM" id="MobiDB-lite"/>
    </source>
</evidence>
<dbReference type="EMBL" id="JABFOF010000001">
    <property type="protein sequence ID" value="KAG2409315.1"/>
    <property type="molecule type" value="Genomic_DNA"/>
</dbReference>
<reference evidence="2 3" key="1">
    <citation type="submission" date="2020-05" db="EMBL/GenBank/DDBJ databases">
        <title>Vigna angularis (adzuki bean) Var. LongXiaoDou No. 4 denovo assembly.</title>
        <authorList>
            <person name="Xiang H."/>
        </authorList>
    </citation>
    <scope>NUCLEOTIDE SEQUENCE [LARGE SCALE GENOMIC DNA]</scope>
    <source>
        <tissue evidence="2">Leaf</tissue>
    </source>
</reference>
<proteinExistence type="predicted"/>
<protein>
    <submittedName>
        <fullName evidence="2">Uncharacterized protein</fullName>
    </submittedName>
</protein>
<evidence type="ECO:0000313" key="3">
    <source>
        <dbReference type="Proteomes" id="UP000743370"/>
    </source>
</evidence>
<dbReference type="AlphaFoldDB" id="A0A8T0LGU9"/>
<feature type="compositionally biased region" description="Basic and acidic residues" evidence="1">
    <location>
        <begin position="27"/>
        <end position="47"/>
    </location>
</feature>
<gene>
    <name evidence="2" type="ORF">HKW66_Vig0041370</name>
</gene>
<sequence>MYMKDNLKLTHTHKSALVLFQMAHQQPNREESGTDQRDYDVRHNNPDICKNNDEWDRWRDEFGSRTAIDPVANYAYGNIGNAGYGAPPTGGPYSGPNYGASGFEYSTAYSTTGTPPARQGNADGGADSGRNMTNINRNMDMDNKK</sequence>
<name>A0A8T0LGU9_PHAAN</name>
<organism evidence="2 3">
    <name type="scientific">Phaseolus angularis</name>
    <name type="common">Azuki bean</name>
    <name type="synonym">Vigna angularis</name>
    <dbReference type="NCBI Taxonomy" id="3914"/>
    <lineage>
        <taxon>Eukaryota</taxon>
        <taxon>Viridiplantae</taxon>
        <taxon>Streptophyta</taxon>
        <taxon>Embryophyta</taxon>
        <taxon>Tracheophyta</taxon>
        <taxon>Spermatophyta</taxon>
        <taxon>Magnoliopsida</taxon>
        <taxon>eudicotyledons</taxon>
        <taxon>Gunneridae</taxon>
        <taxon>Pentapetalae</taxon>
        <taxon>rosids</taxon>
        <taxon>fabids</taxon>
        <taxon>Fabales</taxon>
        <taxon>Fabaceae</taxon>
        <taxon>Papilionoideae</taxon>
        <taxon>50 kb inversion clade</taxon>
        <taxon>NPAAA clade</taxon>
        <taxon>indigoferoid/millettioid clade</taxon>
        <taxon>Phaseoleae</taxon>
        <taxon>Vigna</taxon>
    </lineage>
</organism>